<evidence type="ECO:0000256" key="1">
    <source>
        <dbReference type="SAM" id="Phobius"/>
    </source>
</evidence>
<evidence type="ECO:0000313" key="2">
    <source>
        <dbReference type="EMBL" id="TVU05933.1"/>
    </source>
</evidence>
<proteinExistence type="predicted"/>
<feature type="non-terminal residue" evidence="2">
    <location>
        <position position="1"/>
    </location>
</feature>
<reference evidence="2 3" key="1">
    <citation type="journal article" date="2019" name="Sci. Rep.">
        <title>A high-quality genome of Eragrostis curvula grass provides insights into Poaceae evolution and supports new strategies to enhance forage quality.</title>
        <authorList>
            <person name="Carballo J."/>
            <person name="Santos B.A.C.M."/>
            <person name="Zappacosta D."/>
            <person name="Garbus I."/>
            <person name="Selva J.P."/>
            <person name="Gallo C.A."/>
            <person name="Diaz A."/>
            <person name="Albertini E."/>
            <person name="Caccamo M."/>
            <person name="Echenique V."/>
        </authorList>
    </citation>
    <scope>NUCLEOTIDE SEQUENCE [LARGE SCALE GENOMIC DNA]</scope>
    <source>
        <strain evidence="3">cv. Victoria</strain>
        <tissue evidence="2">Leaf</tissue>
    </source>
</reference>
<feature type="transmembrane region" description="Helical" evidence="1">
    <location>
        <begin position="149"/>
        <end position="173"/>
    </location>
</feature>
<name>A0A5J9T3G9_9POAL</name>
<accession>A0A5J9T3G9</accession>
<dbReference type="Proteomes" id="UP000324897">
    <property type="component" value="Unassembled WGS sequence"/>
</dbReference>
<dbReference type="EMBL" id="RWGY01000051">
    <property type="protein sequence ID" value="TVU05933.1"/>
    <property type="molecule type" value="Genomic_DNA"/>
</dbReference>
<feature type="transmembrane region" description="Helical" evidence="1">
    <location>
        <begin position="20"/>
        <end position="44"/>
    </location>
</feature>
<comment type="caution">
    <text evidence="2">The sequence shown here is derived from an EMBL/GenBank/DDBJ whole genome shotgun (WGS) entry which is preliminary data.</text>
</comment>
<sequence>MPAEALGSLLARWVPPVRLVANAVIYLHFGAICAGCLCYFPTILGLGSAVAGAAAAFQRVAMFLGFLLAPFALVLFGRRVEGSGTEATKCPRDNKEVSYAPGRHCLTVVAAVLQRKESCGACSCHLVANVGCLMDAGCMTDGGSCEGSIGGLMVDIGMLGGSAMLVLVVYPNLVSRLWRTRG</sequence>
<keyword evidence="3" id="KW-1185">Reference proteome</keyword>
<evidence type="ECO:0000313" key="3">
    <source>
        <dbReference type="Proteomes" id="UP000324897"/>
    </source>
</evidence>
<dbReference type="Gramene" id="TVU05933">
    <property type="protein sequence ID" value="TVU05933"/>
    <property type="gene ID" value="EJB05_49119"/>
</dbReference>
<protein>
    <submittedName>
        <fullName evidence="2">Uncharacterized protein</fullName>
    </submittedName>
</protein>
<organism evidence="2 3">
    <name type="scientific">Eragrostis curvula</name>
    <name type="common">weeping love grass</name>
    <dbReference type="NCBI Taxonomy" id="38414"/>
    <lineage>
        <taxon>Eukaryota</taxon>
        <taxon>Viridiplantae</taxon>
        <taxon>Streptophyta</taxon>
        <taxon>Embryophyta</taxon>
        <taxon>Tracheophyta</taxon>
        <taxon>Spermatophyta</taxon>
        <taxon>Magnoliopsida</taxon>
        <taxon>Liliopsida</taxon>
        <taxon>Poales</taxon>
        <taxon>Poaceae</taxon>
        <taxon>PACMAD clade</taxon>
        <taxon>Chloridoideae</taxon>
        <taxon>Eragrostideae</taxon>
        <taxon>Eragrostidinae</taxon>
        <taxon>Eragrostis</taxon>
    </lineage>
</organism>
<dbReference type="AlphaFoldDB" id="A0A5J9T3G9"/>
<keyword evidence="1" id="KW-0472">Membrane</keyword>
<keyword evidence="1" id="KW-0812">Transmembrane</keyword>
<gene>
    <name evidence="2" type="ORF">EJB05_49119</name>
</gene>
<feature type="transmembrane region" description="Helical" evidence="1">
    <location>
        <begin position="56"/>
        <end position="76"/>
    </location>
</feature>
<keyword evidence="1" id="KW-1133">Transmembrane helix</keyword>